<dbReference type="AlphaFoldDB" id="A0A410P254"/>
<accession>A0A410P254</accession>
<name>A0A410P254_VELA1</name>
<sequence length="401" mass="44818">MNNKIKILLVGLAVVCAASLVIAFQLNTVNKALRNEFSVKEQEFVSERQSLSNQLNNLQIAKKKLESELSELRGKFDVAVKERDDVKSKFDLVTKERASAVDRLQELIKENKSLTEEVAKLKETGGVSYTVSTTASQDDAYWAKLVKDKAALEIEVQNLKSQLSDAQLKGENAMEEGRKLDLQFKTINQARMDLERKLIYNEKLAESLSEDLVREKRDKKAIADQLESIRQENFELKSRLMALGDKKTSLEGKLVDLQQEREILSKRLAELDQILQERVDQIIQVKDDLKAARTEAKEASTKDARVVQLQPIVVKAAEPQVASPAGKPGAGQILAINEENNFVIIDMGEQDGVKVGQTFNVYRNTEKIASLEVIQIRKEISAADIKSVTPGSKLKIGDLVS</sequence>
<reference evidence="2 3" key="1">
    <citation type="submission" date="2017-01" db="EMBL/GenBank/DDBJ databases">
        <title>First insights into the biology of 'candidatus Vampirococcus archaeovorus'.</title>
        <authorList>
            <person name="Kizina J."/>
            <person name="Jordan S."/>
            <person name="Stueber K."/>
            <person name="Reinhardt R."/>
            <person name="Harder J."/>
        </authorList>
    </citation>
    <scope>NUCLEOTIDE SEQUENCE [LARGE SCALE GENOMIC DNA]</scope>
    <source>
        <strain evidence="2 3">LiM</strain>
    </source>
</reference>
<keyword evidence="3" id="KW-1185">Reference proteome</keyword>
<dbReference type="RefSeq" id="WP_128698913.1">
    <property type="nucleotide sequence ID" value="NZ_CP019384.1"/>
</dbReference>
<evidence type="ECO:0000256" key="1">
    <source>
        <dbReference type="SAM" id="Coils"/>
    </source>
</evidence>
<feature type="coiled-coil region" evidence="1">
    <location>
        <begin position="205"/>
        <end position="302"/>
    </location>
</feature>
<gene>
    <name evidence="2" type="ORF">BU251_00240</name>
</gene>
<dbReference type="OrthoDB" id="49602at2"/>
<evidence type="ECO:0000313" key="3">
    <source>
        <dbReference type="Proteomes" id="UP000287243"/>
    </source>
</evidence>
<organism evidence="2 3">
    <name type="scientific">Velamenicoccus archaeovorus</name>
    <dbReference type="NCBI Taxonomy" id="1930593"/>
    <lineage>
        <taxon>Bacteria</taxon>
        <taxon>Pseudomonadati</taxon>
        <taxon>Candidatus Omnitrophota</taxon>
        <taxon>Candidatus Velamenicoccus</taxon>
    </lineage>
</organism>
<dbReference type="KEGG" id="vai:BU251_00240"/>
<dbReference type="Proteomes" id="UP000287243">
    <property type="component" value="Chromosome"/>
</dbReference>
<feature type="coiled-coil region" evidence="1">
    <location>
        <begin position="48"/>
        <end position="176"/>
    </location>
</feature>
<dbReference type="EMBL" id="CP019384">
    <property type="protein sequence ID" value="QAT16277.1"/>
    <property type="molecule type" value="Genomic_DNA"/>
</dbReference>
<proteinExistence type="predicted"/>
<keyword evidence="1" id="KW-0175">Coiled coil</keyword>
<protein>
    <submittedName>
        <fullName evidence="2">Chromosome segregation protein SMC, archaeal type</fullName>
    </submittedName>
</protein>
<evidence type="ECO:0000313" key="2">
    <source>
        <dbReference type="EMBL" id="QAT16277.1"/>
    </source>
</evidence>